<dbReference type="Proteomes" id="UP000028582">
    <property type="component" value="Unassembled WGS sequence"/>
</dbReference>
<reference evidence="1 2" key="1">
    <citation type="submission" date="2013-11" db="EMBL/GenBank/DDBJ databases">
        <title>The Genome Sequence of Phytophthora parasitica P1976.</title>
        <authorList>
            <consortium name="The Broad Institute Genomics Platform"/>
            <person name="Russ C."/>
            <person name="Tyler B."/>
            <person name="Panabieres F."/>
            <person name="Shan W."/>
            <person name="Tripathy S."/>
            <person name="Grunwald N."/>
            <person name="Machado M."/>
            <person name="Johnson C.S."/>
            <person name="Walker B."/>
            <person name="Young S."/>
            <person name="Zeng Q."/>
            <person name="Gargeya S."/>
            <person name="Fitzgerald M."/>
            <person name="Haas B."/>
            <person name="Abouelleil A."/>
            <person name="Allen A.W."/>
            <person name="Alvarado L."/>
            <person name="Arachchi H.M."/>
            <person name="Berlin A.M."/>
            <person name="Chapman S.B."/>
            <person name="Gainer-Dewar J."/>
            <person name="Goldberg J."/>
            <person name="Griggs A."/>
            <person name="Gujja S."/>
            <person name="Hansen M."/>
            <person name="Howarth C."/>
            <person name="Imamovic A."/>
            <person name="Ireland A."/>
            <person name="Larimer J."/>
            <person name="McCowan C."/>
            <person name="Murphy C."/>
            <person name="Pearson M."/>
            <person name="Poon T.W."/>
            <person name="Priest M."/>
            <person name="Roberts A."/>
            <person name="Saif S."/>
            <person name="Shea T."/>
            <person name="Sisk P."/>
            <person name="Sykes S."/>
            <person name="Wortman J."/>
            <person name="Nusbaum C."/>
            <person name="Birren B."/>
        </authorList>
    </citation>
    <scope>NUCLEOTIDE SEQUENCE [LARGE SCALE GENOMIC DNA]</scope>
    <source>
        <strain evidence="1 2">P1976</strain>
    </source>
</reference>
<comment type="caution">
    <text evidence="1">The sequence shown here is derived from an EMBL/GenBank/DDBJ whole genome shotgun (WGS) entry which is preliminary data.</text>
</comment>
<organism evidence="1 2">
    <name type="scientific">Phytophthora nicotianae P1976</name>
    <dbReference type="NCBI Taxonomy" id="1317066"/>
    <lineage>
        <taxon>Eukaryota</taxon>
        <taxon>Sar</taxon>
        <taxon>Stramenopiles</taxon>
        <taxon>Oomycota</taxon>
        <taxon>Peronosporomycetes</taxon>
        <taxon>Peronosporales</taxon>
        <taxon>Peronosporaceae</taxon>
        <taxon>Phytophthora</taxon>
    </lineage>
</organism>
<dbReference type="AlphaFoldDB" id="A0A081B5E7"/>
<gene>
    <name evidence="1" type="ORF">F444_00093</name>
</gene>
<feature type="non-terminal residue" evidence="1">
    <location>
        <position position="1"/>
    </location>
</feature>
<proteinExistence type="predicted"/>
<evidence type="ECO:0000313" key="1">
    <source>
        <dbReference type="EMBL" id="ETO86358.1"/>
    </source>
</evidence>
<evidence type="ECO:0000313" key="2">
    <source>
        <dbReference type="Proteomes" id="UP000028582"/>
    </source>
</evidence>
<protein>
    <submittedName>
        <fullName evidence="1">Uncharacterized protein</fullName>
    </submittedName>
</protein>
<accession>A0A081B5E7</accession>
<sequence>SLPFDVFYGRSDLTDSVSYYKCDIGILNKYNAARVFYPCKGISKEVSRVDRRARNVGTGDEDNETKTAKIL</sequence>
<dbReference type="EMBL" id="ANJA01000034">
    <property type="protein sequence ID" value="ETO86358.1"/>
    <property type="molecule type" value="Genomic_DNA"/>
</dbReference>
<name>A0A081B5E7_PHYNI</name>